<proteinExistence type="predicted"/>
<sequence>MNDPATEGVKAAEQDALLPILRSIPQVSAGVAAVALLLGAASLTGKAYGLGALGAEFLTVSDIGVEAVKRAPLAIAIFAGFIFFRSVQGWGDKPNPIVPGYRASKVGLRFAVLLFFVGFLSVPPSLGANFVICSLMLGPVFLFNITVERARRDLIPRWMIMLAFVMAIGVIHFVGGYIATAGPILRIDGRSLPKHKICLSDGTCATAALLVRFAETSAFLSENEGTVAYLRNDAIQKIVALEPHGDQATIPIWTWLSSLLAWFKG</sequence>
<organism evidence="2">
    <name type="scientific">Mesorhizobium sp. WSM2240</name>
    <dbReference type="NCBI Taxonomy" id="3228851"/>
    <lineage>
        <taxon>Bacteria</taxon>
        <taxon>Pseudomonadati</taxon>
        <taxon>Pseudomonadota</taxon>
        <taxon>Alphaproteobacteria</taxon>
        <taxon>Hyphomicrobiales</taxon>
        <taxon>Phyllobacteriaceae</taxon>
        <taxon>Mesorhizobium</taxon>
    </lineage>
</organism>
<dbReference type="RefSeq" id="WP_353641686.1">
    <property type="nucleotide sequence ID" value="NZ_CP159253.1"/>
</dbReference>
<feature type="transmembrane region" description="Helical" evidence="1">
    <location>
        <begin position="106"/>
        <end position="122"/>
    </location>
</feature>
<evidence type="ECO:0000256" key="1">
    <source>
        <dbReference type="SAM" id="Phobius"/>
    </source>
</evidence>
<keyword evidence="1" id="KW-0812">Transmembrane</keyword>
<dbReference type="EMBL" id="CP159253">
    <property type="protein sequence ID" value="XCG50807.1"/>
    <property type="molecule type" value="Genomic_DNA"/>
</dbReference>
<protein>
    <submittedName>
        <fullName evidence="2">Uncharacterized protein</fullName>
    </submittedName>
</protein>
<feature type="transmembrane region" description="Helical" evidence="1">
    <location>
        <begin position="128"/>
        <end position="147"/>
    </location>
</feature>
<feature type="transmembrane region" description="Helical" evidence="1">
    <location>
        <begin position="67"/>
        <end position="85"/>
    </location>
</feature>
<feature type="transmembrane region" description="Helical" evidence="1">
    <location>
        <begin position="159"/>
        <end position="179"/>
    </location>
</feature>
<keyword evidence="1" id="KW-0472">Membrane</keyword>
<keyword evidence="1" id="KW-1133">Transmembrane helix</keyword>
<name>A0AAU8CVY4_9HYPH</name>
<feature type="transmembrane region" description="Helical" evidence="1">
    <location>
        <begin position="27"/>
        <end position="47"/>
    </location>
</feature>
<evidence type="ECO:0000313" key="2">
    <source>
        <dbReference type="EMBL" id="XCG50807.1"/>
    </source>
</evidence>
<accession>A0AAU8CVY4</accession>
<dbReference type="AlphaFoldDB" id="A0AAU8CVY4"/>
<gene>
    <name evidence="2" type="ORF">ABVK50_10145</name>
</gene>
<reference evidence="2" key="1">
    <citation type="submission" date="2024-06" db="EMBL/GenBank/DDBJ databases">
        <title>Mesorhizobium karijinii sp. nov., a symbiont of the iconic Swainsona formosa from arid Australia.</title>
        <authorList>
            <person name="Hill Y.J."/>
            <person name="Watkin E.L.J."/>
            <person name="O'Hara G.W."/>
            <person name="Terpolilli J."/>
            <person name="Tye M.L."/>
            <person name="Kohlmeier M.G."/>
        </authorList>
    </citation>
    <scope>NUCLEOTIDE SEQUENCE</scope>
    <source>
        <strain evidence="2">WSM2240</strain>
    </source>
</reference>